<accession>A0A319BAW4</accession>
<evidence type="ECO:0000313" key="2">
    <source>
        <dbReference type="EMBL" id="PYH70126.1"/>
    </source>
</evidence>
<organism evidence="2 3">
    <name type="scientific">Aspergillus vadensis (strain CBS 113365 / IMI 142717 / IBT 24658)</name>
    <dbReference type="NCBI Taxonomy" id="1448311"/>
    <lineage>
        <taxon>Eukaryota</taxon>
        <taxon>Fungi</taxon>
        <taxon>Dikarya</taxon>
        <taxon>Ascomycota</taxon>
        <taxon>Pezizomycotina</taxon>
        <taxon>Eurotiomycetes</taxon>
        <taxon>Eurotiomycetidae</taxon>
        <taxon>Eurotiales</taxon>
        <taxon>Aspergillaceae</taxon>
        <taxon>Aspergillus</taxon>
        <taxon>Aspergillus subgen. Circumdati</taxon>
    </lineage>
</organism>
<feature type="non-terminal residue" evidence="2">
    <location>
        <position position="174"/>
    </location>
</feature>
<feature type="coiled-coil region" evidence="1">
    <location>
        <begin position="13"/>
        <end position="54"/>
    </location>
</feature>
<reference evidence="2" key="1">
    <citation type="submission" date="2016-12" db="EMBL/GenBank/DDBJ databases">
        <title>The genomes of Aspergillus section Nigri reveals drivers in fungal speciation.</title>
        <authorList>
            <consortium name="DOE Joint Genome Institute"/>
            <person name="Vesth T.C."/>
            <person name="Nybo J."/>
            <person name="Theobald S."/>
            <person name="Brandl J."/>
            <person name="Frisvad J.C."/>
            <person name="Nielsen K.F."/>
            <person name="Lyhne E.K."/>
            <person name="Kogle M.E."/>
            <person name="Kuo A."/>
            <person name="Riley R."/>
            <person name="Clum A."/>
            <person name="Nolan M."/>
            <person name="Lipzen A."/>
            <person name="Salamov A."/>
            <person name="Henrissat B."/>
            <person name="Wiebenga A."/>
            <person name="De Vries R.P."/>
            <person name="Grigoriev I.V."/>
            <person name="Mortensen U.H."/>
            <person name="Andersen M.R."/>
            <person name="Baker S.E."/>
        </authorList>
    </citation>
    <scope>NUCLEOTIDE SEQUENCE [LARGE SCALE GENOMIC DNA]</scope>
    <source>
        <strain evidence="2">CBS 113365</strain>
    </source>
</reference>
<proteinExistence type="predicted"/>
<protein>
    <submittedName>
        <fullName evidence="2">Uncharacterized protein</fullName>
    </submittedName>
</protein>
<sequence>MDCEGSPDYKALYFEAKTELDRERERTRKAEERADELEVERERLREELEVERKRSRRTTFGELLQYCHTIFSAPLRVEKLTSCTEVETLQPKGKYCPLKLELWKSCDTEQEKIYRAVRMYLEPPGSAAFRLFTPRLGLESMGEHFDRPISSERDVAAHGQFTVESQVQKILAEL</sequence>
<keyword evidence="3" id="KW-1185">Reference proteome</keyword>
<dbReference type="Proteomes" id="UP000248405">
    <property type="component" value="Unassembled WGS sequence"/>
</dbReference>
<evidence type="ECO:0000313" key="3">
    <source>
        <dbReference type="Proteomes" id="UP000248405"/>
    </source>
</evidence>
<dbReference type="GeneID" id="37207070"/>
<dbReference type="OrthoDB" id="2156052at2759"/>
<dbReference type="AlphaFoldDB" id="A0A319BAW4"/>
<gene>
    <name evidence="2" type="ORF">BO88DRAFT_323189</name>
</gene>
<name>A0A319BAW4_ASPVC</name>
<evidence type="ECO:0000256" key="1">
    <source>
        <dbReference type="SAM" id="Coils"/>
    </source>
</evidence>
<dbReference type="RefSeq" id="XP_025563920.1">
    <property type="nucleotide sequence ID" value="XM_025702478.1"/>
</dbReference>
<dbReference type="EMBL" id="KZ821622">
    <property type="protein sequence ID" value="PYH70126.1"/>
    <property type="molecule type" value="Genomic_DNA"/>
</dbReference>
<keyword evidence="1" id="KW-0175">Coiled coil</keyword>